<keyword evidence="2" id="KW-1185">Reference proteome</keyword>
<name>A0AAV7IZK2_COTGL</name>
<dbReference type="EMBL" id="JAHXZJ010000374">
    <property type="protein sequence ID" value="KAH0561553.1"/>
    <property type="molecule type" value="Genomic_DNA"/>
</dbReference>
<reference evidence="1 2" key="1">
    <citation type="journal article" date="2021" name="J. Hered.">
        <title>A chromosome-level genome assembly of the parasitoid wasp, Cotesia glomerata (Hymenoptera: Braconidae).</title>
        <authorList>
            <person name="Pinto B.J."/>
            <person name="Weis J.J."/>
            <person name="Gamble T."/>
            <person name="Ode P.J."/>
            <person name="Paul R."/>
            <person name="Zaspel J.M."/>
        </authorList>
    </citation>
    <scope>NUCLEOTIDE SEQUENCE [LARGE SCALE GENOMIC DNA]</scope>
    <source>
        <strain evidence="1">CgM1</strain>
    </source>
</reference>
<proteinExistence type="predicted"/>
<accession>A0AAV7IZK2</accession>
<dbReference type="Proteomes" id="UP000826195">
    <property type="component" value="Unassembled WGS sequence"/>
</dbReference>
<organism evidence="1 2">
    <name type="scientific">Cotesia glomerata</name>
    <name type="common">Lepidopteran parasitic wasp</name>
    <name type="synonym">Apanteles glomeratus</name>
    <dbReference type="NCBI Taxonomy" id="32391"/>
    <lineage>
        <taxon>Eukaryota</taxon>
        <taxon>Metazoa</taxon>
        <taxon>Ecdysozoa</taxon>
        <taxon>Arthropoda</taxon>
        <taxon>Hexapoda</taxon>
        <taxon>Insecta</taxon>
        <taxon>Pterygota</taxon>
        <taxon>Neoptera</taxon>
        <taxon>Endopterygota</taxon>
        <taxon>Hymenoptera</taxon>
        <taxon>Apocrita</taxon>
        <taxon>Ichneumonoidea</taxon>
        <taxon>Braconidae</taxon>
        <taxon>Microgastrinae</taxon>
        <taxon>Cotesia</taxon>
    </lineage>
</organism>
<dbReference type="AlphaFoldDB" id="A0AAV7IZK2"/>
<comment type="caution">
    <text evidence="1">The sequence shown here is derived from an EMBL/GenBank/DDBJ whole genome shotgun (WGS) entry which is preliminary data.</text>
</comment>
<evidence type="ECO:0000313" key="1">
    <source>
        <dbReference type="EMBL" id="KAH0561553.1"/>
    </source>
</evidence>
<protein>
    <submittedName>
        <fullName evidence="1">Uncharacterized protein</fullName>
    </submittedName>
</protein>
<gene>
    <name evidence="1" type="ORF">KQX54_017615</name>
</gene>
<evidence type="ECO:0000313" key="2">
    <source>
        <dbReference type="Proteomes" id="UP000826195"/>
    </source>
</evidence>
<sequence length="71" mass="8358">MVHSRSSNTRELYIDLRDSEYTLQRFSSVRTHVYLVFFSSMRHPPTRYHAGWQPLARQLLYSGSPAPTKDD</sequence>